<organism evidence="9 10">
    <name type="scientific">Nitrogeniibacter mangrovi</name>
    <dbReference type="NCBI Taxonomy" id="2016596"/>
    <lineage>
        <taxon>Bacteria</taxon>
        <taxon>Pseudomonadati</taxon>
        <taxon>Pseudomonadota</taxon>
        <taxon>Betaproteobacteria</taxon>
        <taxon>Rhodocyclales</taxon>
        <taxon>Zoogloeaceae</taxon>
        <taxon>Nitrogeniibacter</taxon>
    </lineage>
</organism>
<protein>
    <submittedName>
        <fullName evidence="9">Cytochrome c biogenesis protein CcdA</fullName>
    </submittedName>
</protein>
<feature type="domain" description="Cytochrome C biogenesis protein transmembrane" evidence="8">
    <location>
        <begin position="10"/>
        <end position="224"/>
    </location>
</feature>
<evidence type="ECO:0000256" key="1">
    <source>
        <dbReference type="ARBA" id="ARBA00004141"/>
    </source>
</evidence>
<keyword evidence="5 7" id="KW-1133">Transmembrane helix</keyword>
<dbReference type="AlphaFoldDB" id="A0A6C1B2Q1"/>
<comment type="similarity">
    <text evidence="2">Belongs to the DsbD family.</text>
</comment>
<dbReference type="Pfam" id="PF02683">
    <property type="entry name" value="DsbD_TM"/>
    <property type="match status" value="1"/>
</dbReference>
<evidence type="ECO:0000256" key="6">
    <source>
        <dbReference type="ARBA" id="ARBA00023136"/>
    </source>
</evidence>
<comment type="subcellular location">
    <subcellularLocation>
        <location evidence="1">Membrane</location>
        <topology evidence="1">Multi-pass membrane protein</topology>
    </subcellularLocation>
</comment>
<gene>
    <name evidence="9" type="ORF">G3580_09880</name>
</gene>
<dbReference type="InterPro" id="IPR051790">
    <property type="entry name" value="Cytochrome_c-biogenesis_DsbD"/>
</dbReference>
<evidence type="ECO:0000259" key="8">
    <source>
        <dbReference type="Pfam" id="PF02683"/>
    </source>
</evidence>
<dbReference type="EMBL" id="CP048836">
    <property type="protein sequence ID" value="QID17921.1"/>
    <property type="molecule type" value="Genomic_DNA"/>
</dbReference>
<dbReference type="PANTHER" id="PTHR31272">
    <property type="entry name" value="CYTOCHROME C-TYPE BIOGENESIS PROTEIN HI_1454-RELATED"/>
    <property type="match status" value="1"/>
</dbReference>
<keyword evidence="3 7" id="KW-0812">Transmembrane</keyword>
<dbReference type="GO" id="GO:0016020">
    <property type="term" value="C:membrane"/>
    <property type="evidence" value="ECO:0007669"/>
    <property type="project" value="UniProtKB-SubCell"/>
</dbReference>
<dbReference type="KEGG" id="azq:G3580_09880"/>
<name>A0A6C1B2Q1_9RHOO</name>
<evidence type="ECO:0000256" key="4">
    <source>
        <dbReference type="ARBA" id="ARBA00022748"/>
    </source>
</evidence>
<evidence type="ECO:0000256" key="2">
    <source>
        <dbReference type="ARBA" id="ARBA00006143"/>
    </source>
</evidence>
<feature type="transmembrane region" description="Helical" evidence="7">
    <location>
        <begin position="170"/>
        <end position="191"/>
    </location>
</feature>
<proteinExistence type="inferred from homology"/>
<reference evidence="9 10" key="1">
    <citation type="submission" date="2020-02" db="EMBL/GenBank/DDBJ databases">
        <title>Nitrogenibacter mangrovi gen. nov., sp. nov. isolated from mangrove sediment, a denitrifying betaproteobacterium.</title>
        <authorList>
            <person name="Liao H."/>
            <person name="Tian Y."/>
        </authorList>
    </citation>
    <scope>NUCLEOTIDE SEQUENCE [LARGE SCALE GENOMIC DNA]</scope>
    <source>
        <strain evidence="9 10">M9-3-2</strain>
    </source>
</reference>
<evidence type="ECO:0000313" key="9">
    <source>
        <dbReference type="EMBL" id="QID17921.1"/>
    </source>
</evidence>
<feature type="transmembrane region" description="Helical" evidence="7">
    <location>
        <begin position="92"/>
        <end position="112"/>
    </location>
</feature>
<accession>A0A6C1B2Q1</accession>
<evidence type="ECO:0000256" key="5">
    <source>
        <dbReference type="ARBA" id="ARBA00022989"/>
    </source>
</evidence>
<keyword evidence="6 7" id="KW-0472">Membrane</keyword>
<dbReference type="PANTHER" id="PTHR31272:SF4">
    <property type="entry name" value="CYTOCHROME C-TYPE BIOGENESIS PROTEIN HI_1454-RELATED"/>
    <property type="match status" value="1"/>
</dbReference>
<sequence>MTEIGAIGLAGAVAAGMISFLSPCVLPLVPGYVSYVSGHAAHAPEEKTRLEQHVRSALLSLCFVLGFSVVFIALGASASVIGRLLLSFRTELNMLGGAIVIAFGLFMIKPFHRLRWLNRDMRFHPGIKGGRPAAAFTLGMAFGFGWTPCIGPILGVILTAGAMQSSLGGAVGLLAAYALGLGVPFVLAALFMRELTHRLKSLRRASRPLQVVGGSVMIVMGVAMVTGQLTAFSYWLLERFPVLGQIG</sequence>
<evidence type="ECO:0000256" key="3">
    <source>
        <dbReference type="ARBA" id="ARBA00022692"/>
    </source>
</evidence>
<evidence type="ECO:0000313" key="10">
    <source>
        <dbReference type="Proteomes" id="UP000501991"/>
    </source>
</evidence>
<keyword evidence="4" id="KW-0201">Cytochrome c-type biogenesis</keyword>
<feature type="transmembrane region" description="Helical" evidence="7">
    <location>
        <begin position="211"/>
        <end position="237"/>
    </location>
</feature>
<feature type="transmembrane region" description="Helical" evidence="7">
    <location>
        <begin position="6"/>
        <end position="29"/>
    </location>
</feature>
<dbReference type="InterPro" id="IPR003834">
    <property type="entry name" value="Cyt_c_assmbl_TM_dom"/>
</dbReference>
<keyword evidence="10" id="KW-1185">Reference proteome</keyword>
<dbReference type="Proteomes" id="UP000501991">
    <property type="component" value="Chromosome"/>
</dbReference>
<feature type="transmembrane region" description="Helical" evidence="7">
    <location>
        <begin position="133"/>
        <end position="158"/>
    </location>
</feature>
<dbReference type="RefSeq" id="WP_173765084.1">
    <property type="nucleotide sequence ID" value="NZ_CP048836.1"/>
</dbReference>
<feature type="transmembrane region" description="Helical" evidence="7">
    <location>
        <begin position="57"/>
        <end position="86"/>
    </location>
</feature>
<evidence type="ECO:0000256" key="7">
    <source>
        <dbReference type="SAM" id="Phobius"/>
    </source>
</evidence>
<dbReference type="GO" id="GO:0017004">
    <property type="term" value="P:cytochrome complex assembly"/>
    <property type="evidence" value="ECO:0007669"/>
    <property type="project" value="UniProtKB-KW"/>
</dbReference>